<feature type="compositionally biased region" description="Basic residues" evidence="1">
    <location>
        <begin position="11"/>
        <end position="21"/>
    </location>
</feature>
<evidence type="ECO:0000313" key="3">
    <source>
        <dbReference type="EMBL" id="CAK9188501.1"/>
    </source>
</evidence>
<dbReference type="Proteomes" id="UP001642360">
    <property type="component" value="Unassembled WGS sequence"/>
</dbReference>
<sequence>MDNLLSVQQKRAAKQAKTKKKPVKVVYISNPMKVKTSASEFRALVQELTGQDADMPDPARFPEIGGVGSDDHHHQEVPEGPGDQAVHEVPTMNPCGELAKKSDLSCEPYDDDDVFMPQIIENFPGIFPSNMWCESSHVDVLKSLDAM</sequence>
<reference evidence="3 4" key="1">
    <citation type="submission" date="2024-02" db="EMBL/GenBank/DDBJ databases">
        <authorList>
            <person name="Vignale AGUSTIN F."/>
            <person name="Sosa J E."/>
            <person name="Modenutti C."/>
        </authorList>
    </citation>
    <scope>NUCLEOTIDE SEQUENCE [LARGE SCALE GENOMIC DNA]</scope>
</reference>
<feature type="domain" description="VQ" evidence="2">
    <location>
        <begin position="28"/>
        <end position="54"/>
    </location>
</feature>
<organism evidence="3 4">
    <name type="scientific">Ilex paraguariensis</name>
    <name type="common">yerba mate</name>
    <dbReference type="NCBI Taxonomy" id="185542"/>
    <lineage>
        <taxon>Eukaryota</taxon>
        <taxon>Viridiplantae</taxon>
        <taxon>Streptophyta</taxon>
        <taxon>Embryophyta</taxon>
        <taxon>Tracheophyta</taxon>
        <taxon>Spermatophyta</taxon>
        <taxon>Magnoliopsida</taxon>
        <taxon>eudicotyledons</taxon>
        <taxon>Gunneridae</taxon>
        <taxon>Pentapetalae</taxon>
        <taxon>asterids</taxon>
        <taxon>campanulids</taxon>
        <taxon>Aquifoliales</taxon>
        <taxon>Aquifoliaceae</taxon>
        <taxon>Ilex</taxon>
    </lineage>
</organism>
<dbReference type="PANTHER" id="PTHR33624:SF2">
    <property type="entry name" value="SIGMA FACTOR BINDING PROTEIN 1, CHLOROPLASTIC"/>
    <property type="match status" value="1"/>
</dbReference>
<dbReference type="Pfam" id="PF05678">
    <property type="entry name" value="VQ"/>
    <property type="match status" value="1"/>
</dbReference>
<dbReference type="AlphaFoldDB" id="A0ABC8V595"/>
<evidence type="ECO:0000259" key="2">
    <source>
        <dbReference type="Pfam" id="PF05678"/>
    </source>
</evidence>
<dbReference type="InterPro" id="IPR039335">
    <property type="entry name" value="SIB1/2"/>
</dbReference>
<feature type="region of interest" description="Disordered" evidence="1">
    <location>
        <begin position="1"/>
        <end position="21"/>
    </location>
</feature>
<evidence type="ECO:0000256" key="1">
    <source>
        <dbReference type="SAM" id="MobiDB-lite"/>
    </source>
</evidence>
<feature type="region of interest" description="Disordered" evidence="1">
    <location>
        <begin position="49"/>
        <end position="90"/>
    </location>
</feature>
<gene>
    <name evidence="3" type="ORF">ILEXP_LOCUS59183</name>
</gene>
<proteinExistence type="predicted"/>
<comment type="caution">
    <text evidence="3">The sequence shown here is derived from an EMBL/GenBank/DDBJ whole genome shotgun (WGS) entry which is preliminary data.</text>
</comment>
<name>A0ABC8V595_9AQUA</name>
<dbReference type="InterPro" id="IPR008889">
    <property type="entry name" value="VQ"/>
</dbReference>
<evidence type="ECO:0000313" key="4">
    <source>
        <dbReference type="Proteomes" id="UP001642360"/>
    </source>
</evidence>
<protein>
    <recommendedName>
        <fullName evidence="2">VQ domain-containing protein</fullName>
    </recommendedName>
</protein>
<accession>A0ABC8V595</accession>
<dbReference type="EMBL" id="CAUOFW020010501">
    <property type="protein sequence ID" value="CAK9188501.1"/>
    <property type="molecule type" value="Genomic_DNA"/>
</dbReference>
<keyword evidence="4" id="KW-1185">Reference proteome</keyword>
<dbReference type="PANTHER" id="PTHR33624">
    <property type="entry name" value="SIGMA FACTOR BINDING PROTEIN 1, CHLOROPLASTIC"/>
    <property type="match status" value="1"/>
</dbReference>